<keyword evidence="9 11" id="KW-0472">Membrane</keyword>
<dbReference type="GO" id="GO:0016887">
    <property type="term" value="F:ATP hydrolysis activity"/>
    <property type="evidence" value="ECO:0007669"/>
    <property type="project" value="InterPro"/>
</dbReference>
<sequence>MLEAAKGAVAEPATSDSSTQAPPRGYRLQLTGVSKSFGAVHALSDVTLEVPAGQIHGLVGENGAGKSTLMAVASGALVPDAGQAVVDGHEIRGDAVAARAAGLAIVRQHPALLPDLTVADNLLLGVPASMRPRVRDSAAWARTCLGAWDDRPDIDPRMRADALNAEQQFIVELARALCQAPAVLLLDEPSEHLRAEDVDRLFRVVRELAARGTAVVYISHRVREVRQISDRVTVLRNGVNRGTRETADLDEAQIIELIIGRSLDAQYPAKQPRDRALVGRPAVLEAYDLSGEGFSGASLIVEPGEVVGLAGIDGNGQAKFARALAGLQKCTGQVKLGGYDARVSNPVAAVKAGIAYVPADRHREGIFPDLSVRENVMIRGVRGAARLGFVSPRLERQKSNEILRRYAVKAASPDSPITSLSGGNQQKVVMGGALAGAPRLLIADQPAQGVDVGAKAEIYRQLRTVAAAGAGVLMLSSDNGELAGVCDRVAVMSRGQIVAEIAGEELSEETITNAVLRASSTRDHGAATARRFRRILDHDGASVPVLLALIIILAVVAQLCDHTYLHTRNISLVLGLGAILAVAATGQGLVLMQGGFDLSIGPLMSLAPVIASFYLIGAGYGYDLAGWAFIVLATLVVGLGNWLLGAVLRLNPMLASFGTWTLLDAIALILRPQAGGLISNSVIDKISWSVGPIPATLIAAAVVAAGLELWRTRTLRGKALQAVGSDRAAAHTLGISARRASLIAYIGSALLAGLAGVMLIGQIGTGDPTAGESYVLTSIAAAVVGGIALTGGRGSFVGVLCAAVLLVQVQTATPYLGLSPGWQQILVALVTIIAVCAYSLARRRPAR</sequence>
<evidence type="ECO:0000313" key="13">
    <source>
        <dbReference type="EMBL" id="SNQ48570.1"/>
    </source>
</evidence>
<keyword evidence="8 11" id="KW-1133">Transmembrane helix</keyword>
<evidence type="ECO:0000256" key="2">
    <source>
        <dbReference type="ARBA" id="ARBA00022448"/>
    </source>
</evidence>
<evidence type="ECO:0000313" key="14">
    <source>
        <dbReference type="Proteomes" id="UP000234331"/>
    </source>
</evidence>
<evidence type="ECO:0000256" key="4">
    <source>
        <dbReference type="ARBA" id="ARBA00022692"/>
    </source>
</evidence>
<dbReference type="SMART" id="SM00382">
    <property type="entry name" value="AAA"/>
    <property type="match status" value="1"/>
</dbReference>
<keyword evidence="3" id="KW-1003">Cell membrane</keyword>
<proteinExistence type="predicted"/>
<dbReference type="PANTHER" id="PTHR43790">
    <property type="entry name" value="CARBOHYDRATE TRANSPORT ATP-BINDING PROTEIN MG119-RELATED"/>
    <property type="match status" value="1"/>
</dbReference>
<organism evidence="13 14">
    <name type="scientific">Frankia canadensis</name>
    <dbReference type="NCBI Taxonomy" id="1836972"/>
    <lineage>
        <taxon>Bacteria</taxon>
        <taxon>Bacillati</taxon>
        <taxon>Actinomycetota</taxon>
        <taxon>Actinomycetes</taxon>
        <taxon>Frankiales</taxon>
        <taxon>Frankiaceae</taxon>
        <taxon>Frankia</taxon>
    </lineage>
</organism>
<feature type="transmembrane region" description="Helical" evidence="11">
    <location>
        <begin position="572"/>
        <end position="592"/>
    </location>
</feature>
<keyword evidence="14" id="KW-1185">Reference proteome</keyword>
<dbReference type="Gene3D" id="3.40.50.300">
    <property type="entry name" value="P-loop containing nucleotide triphosphate hydrolases"/>
    <property type="match status" value="2"/>
</dbReference>
<dbReference type="EMBL" id="FZMO01000179">
    <property type="protein sequence ID" value="SNQ48570.1"/>
    <property type="molecule type" value="Genomic_DNA"/>
</dbReference>
<dbReference type="InterPro" id="IPR003593">
    <property type="entry name" value="AAA+_ATPase"/>
</dbReference>
<reference evidence="13 14" key="1">
    <citation type="submission" date="2017-06" db="EMBL/GenBank/DDBJ databases">
        <authorList>
            <person name="Kim H.J."/>
            <person name="Triplett B.A."/>
        </authorList>
    </citation>
    <scope>NUCLEOTIDE SEQUENCE [LARGE SCALE GENOMIC DNA]</scope>
    <source>
        <strain evidence="13">FRACA_ARgP5</strain>
    </source>
</reference>
<dbReference type="Proteomes" id="UP000234331">
    <property type="component" value="Unassembled WGS sequence"/>
</dbReference>
<feature type="transmembrane region" description="Helical" evidence="11">
    <location>
        <begin position="541"/>
        <end position="560"/>
    </location>
</feature>
<gene>
    <name evidence="13" type="ORF">FRACA_260023</name>
</gene>
<evidence type="ECO:0000256" key="11">
    <source>
        <dbReference type="SAM" id="Phobius"/>
    </source>
</evidence>
<keyword evidence="4 11" id="KW-0812">Transmembrane</keyword>
<keyword evidence="5" id="KW-0677">Repeat</keyword>
<feature type="transmembrane region" description="Helical" evidence="11">
    <location>
        <begin position="796"/>
        <end position="816"/>
    </location>
</feature>
<dbReference type="GO" id="GO:0005886">
    <property type="term" value="C:plasma membrane"/>
    <property type="evidence" value="ECO:0007669"/>
    <property type="project" value="UniProtKB-SubCell"/>
</dbReference>
<evidence type="ECO:0000256" key="3">
    <source>
        <dbReference type="ARBA" id="ARBA00022475"/>
    </source>
</evidence>
<keyword evidence="13" id="KW-0378">Hydrolase</keyword>
<dbReference type="InterPro" id="IPR003439">
    <property type="entry name" value="ABC_transporter-like_ATP-bd"/>
</dbReference>
<feature type="region of interest" description="Disordered" evidence="10">
    <location>
        <begin position="1"/>
        <end position="24"/>
    </location>
</feature>
<dbReference type="PANTHER" id="PTHR43790:SF9">
    <property type="entry name" value="GALACTOFURANOSE TRANSPORTER ATP-BINDING PROTEIN YTFR"/>
    <property type="match status" value="1"/>
</dbReference>
<evidence type="ECO:0000256" key="5">
    <source>
        <dbReference type="ARBA" id="ARBA00022737"/>
    </source>
</evidence>
<dbReference type="Pfam" id="PF02653">
    <property type="entry name" value="BPD_transp_2"/>
    <property type="match status" value="1"/>
</dbReference>
<keyword evidence="2" id="KW-0813">Transport</keyword>
<dbReference type="InterPro" id="IPR050107">
    <property type="entry name" value="ABC_carbohydrate_import_ATPase"/>
</dbReference>
<dbReference type="GO" id="GO:0005524">
    <property type="term" value="F:ATP binding"/>
    <property type="evidence" value="ECO:0007669"/>
    <property type="project" value="UniProtKB-KW"/>
</dbReference>
<evidence type="ECO:0000256" key="9">
    <source>
        <dbReference type="ARBA" id="ARBA00023136"/>
    </source>
</evidence>
<comment type="subcellular location">
    <subcellularLocation>
        <location evidence="1">Cell membrane</location>
        <topology evidence="1">Multi-pass membrane protein</topology>
    </subcellularLocation>
</comment>
<accession>A0A2I2KSD8</accession>
<feature type="transmembrane region" description="Helical" evidence="11">
    <location>
        <begin position="773"/>
        <end position="789"/>
    </location>
</feature>
<dbReference type="InterPro" id="IPR001851">
    <property type="entry name" value="ABC_transp_permease"/>
</dbReference>
<dbReference type="PROSITE" id="PS50893">
    <property type="entry name" value="ABC_TRANSPORTER_2"/>
    <property type="match status" value="2"/>
</dbReference>
<dbReference type="CDD" id="cd03215">
    <property type="entry name" value="ABC_Carb_Monos_II"/>
    <property type="match status" value="1"/>
</dbReference>
<dbReference type="PROSITE" id="PS00211">
    <property type="entry name" value="ABC_TRANSPORTER_1"/>
    <property type="match status" value="1"/>
</dbReference>
<dbReference type="GO" id="GO:0022857">
    <property type="term" value="F:transmembrane transporter activity"/>
    <property type="evidence" value="ECO:0007669"/>
    <property type="project" value="InterPro"/>
</dbReference>
<evidence type="ECO:0000256" key="1">
    <source>
        <dbReference type="ARBA" id="ARBA00004651"/>
    </source>
</evidence>
<feature type="domain" description="ABC transporter" evidence="12">
    <location>
        <begin position="28"/>
        <end position="262"/>
    </location>
</feature>
<keyword evidence="6" id="KW-0547">Nucleotide-binding</keyword>
<keyword evidence="7" id="KW-0067">ATP-binding</keyword>
<feature type="transmembrane region" description="Helical" evidence="11">
    <location>
        <begin position="742"/>
        <end position="761"/>
    </location>
</feature>
<evidence type="ECO:0000256" key="8">
    <source>
        <dbReference type="ARBA" id="ARBA00022989"/>
    </source>
</evidence>
<dbReference type="InterPro" id="IPR027417">
    <property type="entry name" value="P-loop_NTPase"/>
</dbReference>
<dbReference type="EC" id="3.6.3.17" evidence="13"/>
<evidence type="ECO:0000256" key="6">
    <source>
        <dbReference type="ARBA" id="ARBA00022741"/>
    </source>
</evidence>
<dbReference type="SUPFAM" id="SSF52540">
    <property type="entry name" value="P-loop containing nucleoside triphosphate hydrolases"/>
    <property type="match status" value="2"/>
</dbReference>
<evidence type="ECO:0000256" key="10">
    <source>
        <dbReference type="SAM" id="MobiDB-lite"/>
    </source>
</evidence>
<feature type="transmembrane region" description="Helical" evidence="11">
    <location>
        <begin position="686"/>
        <end position="710"/>
    </location>
</feature>
<dbReference type="OrthoDB" id="7757085at2"/>
<feature type="transmembrane region" description="Helical" evidence="11">
    <location>
        <begin position="822"/>
        <end position="841"/>
    </location>
</feature>
<protein>
    <submittedName>
        <fullName evidence="13">Monosaccharide-transporting ATPase</fullName>
        <ecNumber evidence="13">3.6.3.17</ecNumber>
    </submittedName>
</protein>
<feature type="transmembrane region" description="Helical" evidence="11">
    <location>
        <begin position="598"/>
        <end position="617"/>
    </location>
</feature>
<dbReference type="Pfam" id="PF00005">
    <property type="entry name" value="ABC_tran"/>
    <property type="match status" value="2"/>
</dbReference>
<evidence type="ECO:0000259" key="12">
    <source>
        <dbReference type="PROSITE" id="PS50893"/>
    </source>
</evidence>
<dbReference type="InterPro" id="IPR017871">
    <property type="entry name" value="ABC_transporter-like_CS"/>
</dbReference>
<feature type="domain" description="ABC transporter" evidence="12">
    <location>
        <begin position="278"/>
        <end position="519"/>
    </location>
</feature>
<dbReference type="CDD" id="cd06579">
    <property type="entry name" value="TM_PBP1_transp_AraH_like"/>
    <property type="match status" value="1"/>
</dbReference>
<feature type="transmembrane region" description="Helical" evidence="11">
    <location>
        <begin position="624"/>
        <end position="644"/>
    </location>
</feature>
<evidence type="ECO:0000256" key="7">
    <source>
        <dbReference type="ARBA" id="ARBA00022840"/>
    </source>
</evidence>
<name>A0A2I2KSD8_9ACTN</name>
<dbReference type="AlphaFoldDB" id="A0A2I2KSD8"/>